<evidence type="ECO:0000259" key="5">
    <source>
        <dbReference type="PROSITE" id="PS50212"/>
    </source>
</evidence>
<gene>
    <name evidence="6" type="ORF">LCOR_07841.1</name>
</gene>
<dbReference type="PROSITE" id="PS50212">
    <property type="entry name" value="RASGEF_NTER"/>
    <property type="match status" value="1"/>
</dbReference>
<proteinExistence type="predicted"/>
<dbReference type="SMART" id="SM00147">
    <property type="entry name" value="RasGEF"/>
    <property type="match status" value="1"/>
</dbReference>
<feature type="compositionally biased region" description="Low complexity" evidence="3">
    <location>
        <begin position="24"/>
        <end position="34"/>
    </location>
</feature>
<dbReference type="VEuPathDB" id="FungiDB:LCOR_07841.1"/>
<dbReference type="Gene3D" id="1.20.870.10">
    <property type="entry name" value="Son of sevenless (SoS) protein Chain: S domain 1"/>
    <property type="match status" value="1"/>
</dbReference>
<evidence type="ECO:0000313" key="6">
    <source>
        <dbReference type="EMBL" id="CDH56836.1"/>
    </source>
</evidence>
<evidence type="ECO:0000256" key="2">
    <source>
        <dbReference type="PROSITE-ProRule" id="PRU00168"/>
    </source>
</evidence>
<dbReference type="Gene3D" id="3.40.50.300">
    <property type="entry name" value="P-loop containing nucleotide triphosphate hydrolases"/>
    <property type="match status" value="1"/>
</dbReference>
<feature type="region of interest" description="Disordered" evidence="3">
    <location>
        <begin position="687"/>
        <end position="735"/>
    </location>
</feature>
<feature type="region of interest" description="Disordered" evidence="3">
    <location>
        <begin position="429"/>
        <end position="453"/>
    </location>
</feature>
<feature type="compositionally biased region" description="Low complexity" evidence="3">
    <location>
        <begin position="379"/>
        <end position="394"/>
    </location>
</feature>
<dbReference type="Pfam" id="PF00618">
    <property type="entry name" value="RasGEF_N"/>
    <property type="match status" value="1"/>
</dbReference>
<feature type="region of interest" description="Disordered" evidence="3">
    <location>
        <begin position="11"/>
        <end position="133"/>
    </location>
</feature>
<evidence type="ECO:0000313" key="7">
    <source>
        <dbReference type="Proteomes" id="UP000027586"/>
    </source>
</evidence>
<dbReference type="SUPFAM" id="SSF52540">
    <property type="entry name" value="P-loop containing nucleoside triphosphate hydrolases"/>
    <property type="match status" value="1"/>
</dbReference>
<feature type="domain" description="Ras-GEF" evidence="4">
    <location>
        <begin position="914"/>
        <end position="1157"/>
    </location>
</feature>
<evidence type="ECO:0000256" key="3">
    <source>
        <dbReference type="SAM" id="MobiDB-lite"/>
    </source>
</evidence>
<dbReference type="InterPro" id="IPR001806">
    <property type="entry name" value="Small_GTPase"/>
</dbReference>
<evidence type="ECO:0000259" key="4">
    <source>
        <dbReference type="PROSITE" id="PS50009"/>
    </source>
</evidence>
<dbReference type="SMART" id="SM00175">
    <property type="entry name" value="RAB"/>
    <property type="match status" value="1"/>
</dbReference>
<dbReference type="Pfam" id="PF00617">
    <property type="entry name" value="RasGEF"/>
    <property type="match status" value="1"/>
</dbReference>
<dbReference type="SUPFAM" id="SSF48366">
    <property type="entry name" value="Ras GEF"/>
    <property type="match status" value="1"/>
</dbReference>
<reference evidence="6" key="1">
    <citation type="submission" date="2013-08" db="EMBL/GenBank/DDBJ databases">
        <title>Gene expansion shapes genome architecture in the human pathogen Lichtheimia corymbifera: an evolutionary genomics analysis in the ancient terrestrial Mucorales (Mucoromycotina).</title>
        <authorList>
            <person name="Schwartze V.U."/>
            <person name="Winter S."/>
            <person name="Shelest E."/>
            <person name="Marcet-Houben M."/>
            <person name="Horn F."/>
            <person name="Wehner S."/>
            <person name="Hoffmann K."/>
            <person name="Riege K."/>
            <person name="Sammeth M."/>
            <person name="Nowrousian M."/>
            <person name="Valiante V."/>
            <person name="Linde J."/>
            <person name="Jacobsen I.D."/>
            <person name="Marz M."/>
            <person name="Brakhage A.A."/>
            <person name="Gabaldon T."/>
            <person name="Bocker S."/>
            <person name="Voigt K."/>
        </authorList>
    </citation>
    <scope>NUCLEOTIDE SEQUENCE [LARGE SCALE GENOMIC DNA]</scope>
    <source>
        <strain evidence="6">FSU 9682</strain>
    </source>
</reference>
<feature type="compositionally biased region" description="Low complexity" evidence="3">
    <location>
        <begin position="720"/>
        <end position="735"/>
    </location>
</feature>
<dbReference type="InterPro" id="IPR001895">
    <property type="entry name" value="RASGEF_cat_dom"/>
</dbReference>
<dbReference type="GO" id="GO:0005886">
    <property type="term" value="C:plasma membrane"/>
    <property type="evidence" value="ECO:0007669"/>
    <property type="project" value="TreeGrafter"/>
</dbReference>
<dbReference type="CDD" id="cd06224">
    <property type="entry name" value="REM"/>
    <property type="match status" value="1"/>
</dbReference>
<dbReference type="EMBL" id="CBTN010000041">
    <property type="protein sequence ID" value="CDH56836.1"/>
    <property type="molecule type" value="Genomic_DNA"/>
</dbReference>
<dbReference type="GO" id="GO:0003924">
    <property type="term" value="F:GTPase activity"/>
    <property type="evidence" value="ECO:0007669"/>
    <property type="project" value="InterPro"/>
</dbReference>
<organism evidence="6 7">
    <name type="scientific">Lichtheimia corymbifera JMRC:FSU:9682</name>
    <dbReference type="NCBI Taxonomy" id="1263082"/>
    <lineage>
        <taxon>Eukaryota</taxon>
        <taxon>Fungi</taxon>
        <taxon>Fungi incertae sedis</taxon>
        <taxon>Mucoromycota</taxon>
        <taxon>Mucoromycotina</taxon>
        <taxon>Mucoromycetes</taxon>
        <taxon>Mucorales</taxon>
        <taxon>Lichtheimiaceae</taxon>
        <taxon>Lichtheimia</taxon>
    </lineage>
</organism>
<accession>A0A068S6E1</accession>
<dbReference type="InterPro" id="IPR000651">
    <property type="entry name" value="Ras-like_Gua-exchang_fac_N"/>
</dbReference>
<keyword evidence="1 2" id="KW-0344">Guanine-nucleotide releasing factor</keyword>
<feature type="region of interest" description="Disordered" evidence="3">
    <location>
        <begin position="601"/>
        <end position="673"/>
    </location>
</feature>
<dbReference type="PROSITE" id="PS51419">
    <property type="entry name" value="RAB"/>
    <property type="match status" value="1"/>
</dbReference>
<feature type="compositionally biased region" description="Pro residues" evidence="3">
    <location>
        <begin position="124"/>
        <end position="133"/>
    </location>
</feature>
<feature type="compositionally biased region" description="Low complexity" evidence="3">
    <location>
        <begin position="792"/>
        <end position="801"/>
    </location>
</feature>
<feature type="compositionally biased region" description="Low complexity" evidence="3">
    <location>
        <begin position="429"/>
        <end position="446"/>
    </location>
</feature>
<feature type="compositionally biased region" description="Pro residues" evidence="3">
    <location>
        <begin position="778"/>
        <end position="790"/>
    </location>
</feature>
<feature type="compositionally biased region" description="Polar residues" evidence="3">
    <location>
        <begin position="89"/>
        <end position="120"/>
    </location>
</feature>
<dbReference type="InterPro" id="IPR008937">
    <property type="entry name" value="Ras-like_GEF"/>
</dbReference>
<dbReference type="STRING" id="1263082.A0A068S6E1"/>
<feature type="region of interest" description="Disordered" evidence="3">
    <location>
        <begin position="320"/>
        <end position="394"/>
    </location>
</feature>
<dbReference type="InterPro" id="IPR027417">
    <property type="entry name" value="P-loop_NTPase"/>
</dbReference>
<keyword evidence="7" id="KW-1185">Reference proteome</keyword>
<feature type="compositionally biased region" description="Acidic residues" evidence="3">
    <location>
        <begin position="619"/>
        <end position="659"/>
    </location>
</feature>
<feature type="compositionally biased region" description="Low complexity" evidence="3">
    <location>
        <begin position="51"/>
        <end position="86"/>
    </location>
</feature>
<dbReference type="Gene3D" id="1.10.840.10">
    <property type="entry name" value="Ras guanine-nucleotide exchange factors catalytic domain"/>
    <property type="match status" value="1"/>
</dbReference>
<protein>
    <submittedName>
        <fullName evidence="6">Related to aimless</fullName>
    </submittedName>
</protein>
<dbReference type="Pfam" id="PF00071">
    <property type="entry name" value="Ras"/>
    <property type="match status" value="1"/>
</dbReference>
<dbReference type="GO" id="GO:0007265">
    <property type="term" value="P:Ras protein signal transduction"/>
    <property type="evidence" value="ECO:0007669"/>
    <property type="project" value="TreeGrafter"/>
</dbReference>
<dbReference type="InterPro" id="IPR036964">
    <property type="entry name" value="RASGEF_cat_dom_sf"/>
</dbReference>
<feature type="compositionally biased region" description="Low complexity" evidence="3">
    <location>
        <begin position="324"/>
        <end position="342"/>
    </location>
</feature>
<dbReference type="CDD" id="cd00155">
    <property type="entry name" value="RasGEF"/>
    <property type="match status" value="1"/>
</dbReference>
<dbReference type="SMART" id="SM00229">
    <property type="entry name" value="RasGEFN"/>
    <property type="match status" value="1"/>
</dbReference>
<dbReference type="PROSITE" id="PS50009">
    <property type="entry name" value="RASGEF_CAT"/>
    <property type="match status" value="1"/>
</dbReference>
<dbReference type="GO" id="GO:0005085">
    <property type="term" value="F:guanyl-nucleotide exchange factor activity"/>
    <property type="evidence" value="ECO:0007669"/>
    <property type="project" value="UniProtKB-KW"/>
</dbReference>
<feature type="region of interest" description="Disordered" evidence="3">
    <location>
        <begin position="756"/>
        <end position="843"/>
    </location>
</feature>
<name>A0A068S6E1_9FUNG</name>
<dbReference type="GO" id="GO:0005525">
    <property type="term" value="F:GTP binding"/>
    <property type="evidence" value="ECO:0007669"/>
    <property type="project" value="InterPro"/>
</dbReference>
<dbReference type="SMART" id="SM00173">
    <property type="entry name" value="RAS"/>
    <property type="match status" value="1"/>
</dbReference>
<dbReference type="PANTHER" id="PTHR23113">
    <property type="entry name" value="GUANINE NUCLEOTIDE EXCHANGE FACTOR"/>
    <property type="match status" value="1"/>
</dbReference>
<feature type="compositionally biased region" description="Basic and acidic residues" evidence="3">
    <location>
        <begin position="827"/>
        <end position="843"/>
    </location>
</feature>
<feature type="domain" description="N-terminal Ras-GEF" evidence="5">
    <location>
        <begin position="484"/>
        <end position="606"/>
    </location>
</feature>
<sequence>MWLTRKLVALATFERKPKKQEQPSSTPDSKQKSTTSKKHSFLPTKDKHKQQQQQQQKQQQSQPVAPTAPSIKTTTAPTTVAVAPDTKSTKSGRSVKTGSIKSTNTVRTVATGTSTGSSNDPKTKPLPPLIPSLPPQKVCDKTIVVVISGTLNIGKSTLIRLGLQNLTANYDPKNVTQWQCHRTTMVIDQVHYPMDVIEIDDTMINTDQDPPEFPEDISNVHGGLICYDTTNRDSMDCLPDLLNAYVSRNIPSYLVGLKADLSSLRQVDPDLGRKLGNLFGVELFEVDAFSEEGTKKMKDIYTMLVKRCLQEHGDEFRSLHTQPASTLPSSSSATTSICSSNAGDNESNIAMRERRISGDIVCPTTPRQKAEDDEEPVRRSSFSSDTSYSSDYRFPSLSSKKKAAAAPTADTAKTVTGFVFAPTSNKAAATTASTTVDTTTTTPTKSSLDDKSSVHSVAVVPIERKNGLQNNTCNGSRRGSKDSCESMTTGLTVDDIIDKLLTADPPRSDEHIATIFITFFRRFMKPADLARILIDRFDSDSLIEPPPTRLQERIQAIFLIWLNSYWNDFHSRRTRKLITKFLNRIAKEQVLRPISDSLRPLIGRLPPVEDPDAHWGMVDDQDDEDDSDSDSDSDDDIFEECEPVPTADDDDADQEEEEAPAAVTSKNKKDSGYSADSFSVFGFFGVGGGSNSNNNDTKDTQDSKSISEGCKLDEAAAPPLKRTSSSSSFSLFGRSRKSSISSSFGFLFGLSPMTAAKPEPQQQQQQPSAPEKKEKPVQQPPQPPATPEPTPVKKVVNTPAAAAPPPSRPKSPALSISSSTHSLRRRPSIDVRSTTDGKNSDKRASRAEFAGGLINIDLHCGMSTSPSWTSFGANTVASSTTSYMSTFGNNNHPTQPRNEKEANNQIYKMMMDIPDSVIANQLTWIEAELFGKIKAREFIRNIWAPGQQSRPSSVSSEDQIKAGSAVVASIAHFNFISAWVATMIVTQAKVNKRAALLQKFMSIAVELRNHNNYNSLMAVLAGLNSAPVLRLKQTREAMTDKKIYKQFQSLERLMSSDRSFSSYRLALKASEPPGVPYLGIHNQDLISLAEGNKDFRADGTIHWDKFRLMGECIVAMMKFQCPAYDIEPDGRILRFIADSEILSEDEQYKRSNLVEPRLKSSSTNRLRDLWLRM</sequence>
<comment type="caution">
    <text evidence="6">The sequence shown here is derived from an EMBL/GenBank/DDBJ whole genome shotgun (WGS) entry which is preliminary data.</text>
</comment>
<dbReference type="InterPro" id="IPR023578">
    <property type="entry name" value="Ras_GEF_dom_sf"/>
</dbReference>
<evidence type="ECO:0000256" key="1">
    <source>
        <dbReference type="ARBA" id="ARBA00022658"/>
    </source>
</evidence>
<dbReference type="AlphaFoldDB" id="A0A068S6E1"/>
<dbReference type="PANTHER" id="PTHR23113:SF348">
    <property type="entry name" value="GUANYL-NUCLEOTIDE EXCHANGE FACTOR RASGEF, PUTATIVE (AFU_ORTHOLOGUE AFUA_1G04700)-RELATED"/>
    <property type="match status" value="1"/>
</dbReference>
<feature type="compositionally biased region" description="Low complexity" evidence="3">
    <location>
        <begin position="756"/>
        <end position="769"/>
    </location>
</feature>
<dbReference type="OrthoDB" id="546434at2759"/>
<dbReference type="Proteomes" id="UP000027586">
    <property type="component" value="Unassembled WGS sequence"/>
</dbReference>
<feature type="compositionally biased region" description="Basic residues" evidence="3">
    <location>
        <begin position="35"/>
        <end position="50"/>
    </location>
</feature>